<accession>W5WHR6</accession>
<protein>
    <recommendedName>
        <fullName evidence="1">Transketolase-like pyrimidine-binding domain-containing protein</fullName>
    </recommendedName>
</protein>
<dbReference type="SUPFAM" id="SSF52518">
    <property type="entry name" value="Thiamin diphosphate-binding fold (THDP-binding)"/>
    <property type="match status" value="1"/>
</dbReference>
<reference evidence="2 3" key="1">
    <citation type="journal article" date="2014" name="BMC Genomics">
        <title>Complete genome sequence of producer of the glycopeptide antibiotic Aculeximycin Kutzneria albida DSM 43870T, a representative of minor genus of Pseudonocardiaceae.</title>
        <authorList>
            <person name="Rebets Y."/>
            <person name="Tokovenko B."/>
            <person name="Lushchyk I."/>
            <person name="Ruckert C."/>
            <person name="Zaburannyi N."/>
            <person name="Bechthold A."/>
            <person name="Kalinowski J."/>
            <person name="Luzhetskyy A."/>
        </authorList>
    </citation>
    <scope>NUCLEOTIDE SEQUENCE [LARGE SCALE GENOMIC DNA]</scope>
    <source>
        <strain evidence="2">DSM 43870</strain>
    </source>
</reference>
<organism evidence="2 3">
    <name type="scientific">Kutzneria albida DSM 43870</name>
    <dbReference type="NCBI Taxonomy" id="1449976"/>
    <lineage>
        <taxon>Bacteria</taxon>
        <taxon>Bacillati</taxon>
        <taxon>Actinomycetota</taxon>
        <taxon>Actinomycetes</taxon>
        <taxon>Pseudonocardiales</taxon>
        <taxon>Pseudonocardiaceae</taxon>
        <taxon>Kutzneria</taxon>
    </lineage>
</organism>
<gene>
    <name evidence="2" type="ORF">KALB_7055</name>
</gene>
<dbReference type="Proteomes" id="UP000019225">
    <property type="component" value="Chromosome"/>
</dbReference>
<dbReference type="OrthoDB" id="8732661at2"/>
<dbReference type="PANTHER" id="PTHR43825">
    <property type="entry name" value="PYRUVATE DEHYDROGENASE E1 COMPONENT"/>
    <property type="match status" value="1"/>
</dbReference>
<dbReference type="InterPro" id="IPR051157">
    <property type="entry name" value="PDH/Transketolase"/>
</dbReference>
<keyword evidence="3" id="KW-1185">Reference proteome</keyword>
<dbReference type="InterPro" id="IPR029061">
    <property type="entry name" value="THDP-binding"/>
</dbReference>
<dbReference type="HOGENOM" id="CLU_009227_1_1_11"/>
<dbReference type="Pfam" id="PF02779">
    <property type="entry name" value="Transket_pyr"/>
    <property type="match status" value="1"/>
</dbReference>
<feature type="domain" description="Transketolase-like pyrimidine-binding" evidence="1">
    <location>
        <begin position="1"/>
        <end position="163"/>
    </location>
</feature>
<dbReference type="STRING" id="1449976.KALB_7055"/>
<proteinExistence type="predicted"/>
<evidence type="ECO:0000313" key="3">
    <source>
        <dbReference type="Proteomes" id="UP000019225"/>
    </source>
</evidence>
<dbReference type="KEGG" id="kal:KALB_7055"/>
<dbReference type="Gene3D" id="3.40.50.920">
    <property type="match status" value="1"/>
</dbReference>
<dbReference type="EMBL" id="CP007155">
    <property type="protein sequence ID" value="AHI00413.1"/>
    <property type="molecule type" value="Genomic_DNA"/>
</dbReference>
<dbReference type="PATRIC" id="fig|1449976.3.peg.7085"/>
<sequence length="295" mass="31364">MRDAFAETISRALDTDPRLALVLADISADRIQQAARRHPDRVINVGIREQLLIGVTGGLALAGMRPVAHSFPPFLVERAFEQIKLDLSHQDAGAVLVSWGGSYDIADNGRTHMAPGDVALMDTLPGWRIQVPGHPREAAELVSAALPGEDSVYLRLSAQSNAQARPVTPTLQVVRRGREAVVVAVGPTLDRVLAATASMDVTVLYASTVRPFDGAGLRAAVEFTGRADVVLVEPYLAGTSTHCVAEALLHVPHRVLALGVRRDVELRAYGEPADHDAAHGLDVTGIAAAVHTFTG</sequence>
<dbReference type="Gene3D" id="3.40.50.970">
    <property type="match status" value="1"/>
</dbReference>
<dbReference type="InterPro" id="IPR005475">
    <property type="entry name" value="Transketolase-like_Pyr-bd"/>
</dbReference>
<dbReference type="RefSeq" id="WP_025360264.1">
    <property type="nucleotide sequence ID" value="NZ_CP007155.1"/>
</dbReference>
<dbReference type="PANTHER" id="PTHR43825:SF1">
    <property type="entry name" value="TRANSKETOLASE-LIKE PYRIMIDINE-BINDING DOMAIN-CONTAINING PROTEIN"/>
    <property type="match status" value="1"/>
</dbReference>
<dbReference type="GO" id="GO:0000287">
    <property type="term" value="F:magnesium ion binding"/>
    <property type="evidence" value="ECO:0007669"/>
    <property type="project" value="UniProtKB-ARBA"/>
</dbReference>
<dbReference type="eggNOG" id="COG3958">
    <property type="taxonomic scope" value="Bacteria"/>
</dbReference>
<dbReference type="SMART" id="SM00861">
    <property type="entry name" value="Transket_pyr"/>
    <property type="match status" value="1"/>
</dbReference>
<dbReference type="SUPFAM" id="SSF52922">
    <property type="entry name" value="TK C-terminal domain-like"/>
    <property type="match status" value="1"/>
</dbReference>
<dbReference type="AlphaFoldDB" id="W5WHR6"/>
<evidence type="ECO:0000259" key="1">
    <source>
        <dbReference type="SMART" id="SM00861"/>
    </source>
</evidence>
<dbReference type="InterPro" id="IPR009014">
    <property type="entry name" value="Transketo_C/PFOR_II"/>
</dbReference>
<evidence type="ECO:0000313" key="2">
    <source>
        <dbReference type="EMBL" id="AHI00413.1"/>
    </source>
</evidence>
<name>W5WHR6_9PSEU</name>
<dbReference type="CDD" id="cd07033">
    <property type="entry name" value="TPP_PYR_DXS_TK_like"/>
    <property type="match status" value="1"/>
</dbReference>